<sequence>MIRFVNLQSRRFAFPSINGNAKIETGIVSLLSTHVVKIEKSHREAGKGNPRWVCLNEDDRNELALSLAGPSDPERKQLSTNGVKVNQLQGHRRTASATNDIGAWIAVSNDGVLHKALGSHLSDLHEKFPASLAS</sequence>
<dbReference type="Proteomes" id="UP001295469">
    <property type="component" value="Chromosome C01"/>
</dbReference>
<evidence type="ECO:0000313" key="1">
    <source>
        <dbReference type="EMBL" id="CAF2071032.1"/>
    </source>
</evidence>
<dbReference type="AlphaFoldDB" id="A0A816R942"/>
<reference evidence="1" key="1">
    <citation type="submission" date="2021-01" db="EMBL/GenBank/DDBJ databases">
        <authorList>
            <consortium name="Genoscope - CEA"/>
            <person name="William W."/>
        </authorList>
    </citation>
    <scope>NUCLEOTIDE SEQUENCE</scope>
</reference>
<name>A0A816R942_BRANA</name>
<gene>
    <name evidence="1" type="ORF">DARMORV10_C01P18240.1</name>
</gene>
<proteinExistence type="predicted"/>
<protein>
    <submittedName>
        <fullName evidence="1">(rape) hypothetical protein</fullName>
    </submittedName>
</protein>
<dbReference type="EMBL" id="HG994365">
    <property type="protein sequence ID" value="CAF2071032.1"/>
    <property type="molecule type" value="Genomic_DNA"/>
</dbReference>
<organism evidence="1">
    <name type="scientific">Brassica napus</name>
    <name type="common">Rape</name>
    <dbReference type="NCBI Taxonomy" id="3708"/>
    <lineage>
        <taxon>Eukaryota</taxon>
        <taxon>Viridiplantae</taxon>
        <taxon>Streptophyta</taxon>
        <taxon>Embryophyta</taxon>
        <taxon>Tracheophyta</taxon>
        <taxon>Spermatophyta</taxon>
        <taxon>Magnoliopsida</taxon>
        <taxon>eudicotyledons</taxon>
        <taxon>Gunneridae</taxon>
        <taxon>Pentapetalae</taxon>
        <taxon>rosids</taxon>
        <taxon>malvids</taxon>
        <taxon>Brassicales</taxon>
        <taxon>Brassicaceae</taxon>
        <taxon>Brassiceae</taxon>
        <taxon>Brassica</taxon>
    </lineage>
</organism>
<accession>A0A816R942</accession>